<comment type="caution">
    <text evidence="2">The sequence shown here is derived from an EMBL/GenBank/DDBJ whole genome shotgun (WGS) entry which is preliminary data.</text>
</comment>
<name>A0A3M4VEP1_PSECI</name>
<dbReference type="EMBL" id="RBRY01000177">
    <property type="protein sequence ID" value="RMR50306.1"/>
    <property type="molecule type" value="Genomic_DNA"/>
</dbReference>
<gene>
    <name evidence="2" type="ORF">ALP84_04767</name>
</gene>
<evidence type="ECO:0000256" key="1">
    <source>
        <dbReference type="SAM" id="SignalP"/>
    </source>
</evidence>
<keyword evidence="1" id="KW-0732">Signal</keyword>
<reference evidence="2 3" key="1">
    <citation type="submission" date="2018-08" db="EMBL/GenBank/DDBJ databases">
        <title>Recombination of ecologically and evolutionarily significant loci maintains genetic cohesion in the Pseudomonas syringae species complex.</title>
        <authorList>
            <person name="Dillon M."/>
            <person name="Thakur S."/>
            <person name="Almeida R.N.D."/>
            <person name="Weir B.S."/>
            <person name="Guttman D.S."/>
        </authorList>
    </citation>
    <scope>NUCLEOTIDE SEQUENCE [LARGE SCALE GENOMIC DNA]</scope>
    <source>
        <strain evidence="2 3">ICMP 6917</strain>
    </source>
</reference>
<evidence type="ECO:0000313" key="2">
    <source>
        <dbReference type="EMBL" id="RMR50306.1"/>
    </source>
</evidence>
<dbReference type="Proteomes" id="UP000278332">
    <property type="component" value="Unassembled WGS sequence"/>
</dbReference>
<organism evidence="2 3">
    <name type="scientific">Pseudomonas cichorii</name>
    <dbReference type="NCBI Taxonomy" id="36746"/>
    <lineage>
        <taxon>Bacteria</taxon>
        <taxon>Pseudomonadati</taxon>
        <taxon>Pseudomonadota</taxon>
        <taxon>Gammaproteobacteria</taxon>
        <taxon>Pseudomonadales</taxon>
        <taxon>Pseudomonadaceae</taxon>
        <taxon>Pseudomonas</taxon>
    </lineage>
</organism>
<protein>
    <submittedName>
        <fullName evidence="2">Uncharacterized protein</fullName>
    </submittedName>
</protein>
<evidence type="ECO:0000313" key="3">
    <source>
        <dbReference type="Proteomes" id="UP000278332"/>
    </source>
</evidence>
<accession>A0A3M4VEP1</accession>
<feature type="signal peptide" evidence="1">
    <location>
        <begin position="1"/>
        <end position="33"/>
    </location>
</feature>
<dbReference type="AlphaFoldDB" id="A0A3M4VEP1"/>
<proteinExistence type="predicted"/>
<feature type="chain" id="PRO_5018269038" evidence="1">
    <location>
        <begin position="34"/>
        <end position="127"/>
    </location>
</feature>
<sequence length="127" mass="13250">MTASPSAKGVLMLNINKLFLALAFLGGSAAAQAGDGRLEPARIEFGKTSERLDDANSWSHGMGQQDSLAGTTGALYSPAIYGSLSGTYNGVSVSREVLLGGYDVTQRLPLSARLSSTDSAMSFHYLS</sequence>